<keyword evidence="4" id="KW-1185">Reference proteome</keyword>
<evidence type="ECO:0000313" key="3">
    <source>
        <dbReference type="EMBL" id="MCR8630105.1"/>
    </source>
</evidence>
<name>A0ABT1YDR0_9BACL</name>
<dbReference type="RefSeq" id="WP_258211728.1">
    <property type="nucleotide sequence ID" value="NZ_JANQBD010000002.1"/>
</dbReference>
<dbReference type="SUPFAM" id="SSF55383">
    <property type="entry name" value="Copper amine oxidase, domain N"/>
    <property type="match status" value="1"/>
</dbReference>
<gene>
    <name evidence="3" type="ORF">NV381_02705</name>
</gene>
<feature type="signal peptide" evidence="1">
    <location>
        <begin position="1"/>
        <end position="29"/>
    </location>
</feature>
<feature type="domain" description="Copper amine oxidase-like N-terminal" evidence="2">
    <location>
        <begin position="86"/>
        <end position="191"/>
    </location>
</feature>
<dbReference type="Gene3D" id="1.50.10.20">
    <property type="match status" value="1"/>
</dbReference>
<dbReference type="Pfam" id="PF09492">
    <property type="entry name" value="Pec_lyase"/>
    <property type="match status" value="1"/>
</dbReference>
<dbReference type="Pfam" id="PF07833">
    <property type="entry name" value="Cu_amine_oxidN1"/>
    <property type="match status" value="1"/>
</dbReference>
<dbReference type="InterPro" id="IPR012669">
    <property type="entry name" value="Pectate_lyase"/>
</dbReference>
<dbReference type="Gene3D" id="3.30.457.10">
    <property type="entry name" value="Copper amine oxidase-like, N-terminal domain"/>
    <property type="match status" value="1"/>
</dbReference>
<protein>
    <recommendedName>
        <fullName evidence="2">Copper amine oxidase-like N-terminal domain-containing protein</fullName>
    </recommendedName>
</protein>
<evidence type="ECO:0000313" key="4">
    <source>
        <dbReference type="Proteomes" id="UP001300012"/>
    </source>
</evidence>
<organism evidence="3 4">
    <name type="scientific">Paenibacillus radicis</name>
    <name type="common">ex Xue et al. 2023</name>
    <dbReference type="NCBI Taxonomy" id="2972489"/>
    <lineage>
        <taxon>Bacteria</taxon>
        <taxon>Bacillati</taxon>
        <taxon>Bacillota</taxon>
        <taxon>Bacilli</taxon>
        <taxon>Bacillales</taxon>
        <taxon>Paenibacillaceae</taxon>
        <taxon>Paenibacillus</taxon>
    </lineage>
</organism>
<dbReference type="Proteomes" id="UP001300012">
    <property type="component" value="Unassembled WGS sequence"/>
</dbReference>
<sequence>MYRGIFVKFMVCMLCVSLFVPAFTNQAKAGEAVDLSDLIVKWGGIVETEPNYSMKSNAGKFGPQELEYGLFLKPEMKFGYGNVNGMMAPLRDMIEALPGTFTWDGNLNPGKITINLNKDVLVYTLGSTSATLNGKALTVPSSELAPYAVQVKGEVFENGSDYYAFYLPVKFTAEALGAQVMWNEPMRRVEIGWELYFQPKAVEPTITTTLPNSNYTTALLEGGNGIVTANVYGSVYGNTDTLTNAIKAALNVVGFQNTDGGWQKTNAGYDLLQDDFLAKLAPHYSTIDNGATFGENRYLARVLKVMKEAAESNSPLYTGLQGKIASTLQVSMPKTLARLQELGRLDKDNLTYESIMACLEKSFWDSMHYYLNAQVMFYNNNSKPNTPTSGGWAQYYPYSIGYYKNITYNDNAMTSVLETLMDVIYDTDTGSNFWTDFSWVRAEANKTVIEKGDIPISEFQRAFDLGVRYTLDAQIYVKGYGLTGWGQQYDRYTGKPTMGRAYEHPSITTGESARVMLFLTKIRASEIVPDSLFKFDEVAQAIISHYQWTQFIPQMGLSTFTVTDRTREIAGDRFVSPLILANNKPSSMEFFGRFYSLELNKDGKFDILFSNRDSIIVYDHNQVFHERRSGYSFTNTNTKSTAAGYYNNWIKAGGNGYGYGK</sequence>
<dbReference type="EMBL" id="JANQBD010000002">
    <property type="protein sequence ID" value="MCR8630105.1"/>
    <property type="molecule type" value="Genomic_DNA"/>
</dbReference>
<dbReference type="InterPro" id="IPR036582">
    <property type="entry name" value="Mao_N_sf"/>
</dbReference>
<proteinExistence type="predicted"/>
<accession>A0ABT1YDR0</accession>
<keyword evidence="1" id="KW-0732">Signal</keyword>
<evidence type="ECO:0000256" key="1">
    <source>
        <dbReference type="SAM" id="SignalP"/>
    </source>
</evidence>
<reference evidence="3 4" key="1">
    <citation type="submission" date="2022-08" db="EMBL/GenBank/DDBJ databases">
        <title>Paenibacillus endoradicis sp. nov., Paenibacillus radicibacter sp. nov and Paenibacillus pararadicis sp. nov., three cold-adapted plant growth-promoting bacteria isolated from root of Larix gmelinii in Great Khingan.</title>
        <authorList>
            <person name="Xue H."/>
        </authorList>
    </citation>
    <scope>NUCLEOTIDE SEQUENCE [LARGE SCALE GENOMIC DNA]</scope>
    <source>
        <strain evidence="3 4">N5-1-1-5</strain>
    </source>
</reference>
<comment type="caution">
    <text evidence="3">The sequence shown here is derived from an EMBL/GenBank/DDBJ whole genome shotgun (WGS) entry which is preliminary data.</text>
</comment>
<feature type="chain" id="PRO_5046820939" description="Copper amine oxidase-like N-terminal domain-containing protein" evidence="1">
    <location>
        <begin position="30"/>
        <end position="661"/>
    </location>
</feature>
<evidence type="ECO:0000259" key="2">
    <source>
        <dbReference type="Pfam" id="PF07833"/>
    </source>
</evidence>
<dbReference type="SUPFAM" id="SSF81853">
    <property type="entry name" value="Family 10 polysaccharide lyase"/>
    <property type="match status" value="2"/>
</dbReference>
<dbReference type="InterPro" id="IPR012854">
    <property type="entry name" value="Cu_amine_oxidase-like_N"/>
</dbReference>